<feature type="transmembrane region" description="Helical" evidence="5">
    <location>
        <begin position="105"/>
        <end position="122"/>
    </location>
</feature>
<gene>
    <name evidence="7" type="ORF">JOF34_001784</name>
</gene>
<evidence type="ECO:0000256" key="3">
    <source>
        <dbReference type="ARBA" id="ARBA00022989"/>
    </source>
</evidence>
<feature type="transmembrane region" description="Helical" evidence="5">
    <location>
        <begin position="152"/>
        <end position="169"/>
    </location>
</feature>
<dbReference type="Pfam" id="PF13515">
    <property type="entry name" value="FUSC_2"/>
    <property type="match status" value="1"/>
</dbReference>
<evidence type="ECO:0000259" key="6">
    <source>
        <dbReference type="Pfam" id="PF13515"/>
    </source>
</evidence>
<dbReference type="EMBL" id="JAGIOL010000001">
    <property type="protein sequence ID" value="MBP2437198.1"/>
    <property type="molecule type" value="Genomic_DNA"/>
</dbReference>
<evidence type="ECO:0000313" key="7">
    <source>
        <dbReference type="EMBL" id="MBP2437198.1"/>
    </source>
</evidence>
<name>A0ABS4ZJL5_9MICO</name>
<sequence>MSDTDPLTEVLPTRWQSRYRPRAGIVRLRDSWAAIAQIVIAAAGAYGIAHLLFGHQTPLLAVTVTISSLGLARDARPSKVLQTVAGMLTGIAISEIALLFLRPGWWQLAVVLAVTLVIARFMSPSPGFPIAAGIQTAIAFMLPLGEFTGMRILDGAVGGVMALLVTALLPRNPIKAILRDAHVVFADVDRTMSRVSQGLRRGDRLRAERGLQKARELEGSLASWETSLESGRAISSMSPFLRSRRQQLARLARIMSAMDLVTRNLRLVARRAHYAVEDGQPRPVLARLIGDVQRSVALVSECLTDPSAETAAQDEVRRIARTLDPALLLPGAGLGDQNVVVSLRPLVVDLLVAAGEPRDDAAHELPRI</sequence>
<dbReference type="RefSeq" id="WP_206527849.1">
    <property type="nucleotide sequence ID" value="NZ_CP049253.1"/>
</dbReference>
<keyword evidence="2 5" id="KW-0812">Transmembrane</keyword>
<feature type="transmembrane region" description="Helical" evidence="5">
    <location>
        <begin position="80"/>
        <end position="100"/>
    </location>
</feature>
<proteinExistence type="predicted"/>
<keyword evidence="4 5" id="KW-0472">Membrane</keyword>
<protein>
    <submittedName>
        <fullName evidence="7">Uncharacterized membrane protein YgaE (UPF0421/DUF939 family)</fullName>
    </submittedName>
</protein>
<comment type="subcellular location">
    <subcellularLocation>
        <location evidence="1">Membrane</location>
        <topology evidence="1">Multi-pass membrane protein</topology>
    </subcellularLocation>
</comment>
<dbReference type="Proteomes" id="UP001519362">
    <property type="component" value="Unassembled WGS sequence"/>
</dbReference>
<evidence type="ECO:0000256" key="5">
    <source>
        <dbReference type="SAM" id="Phobius"/>
    </source>
</evidence>
<dbReference type="InterPro" id="IPR049453">
    <property type="entry name" value="Memb_transporter_dom"/>
</dbReference>
<keyword evidence="3 5" id="KW-1133">Transmembrane helix</keyword>
<evidence type="ECO:0000256" key="1">
    <source>
        <dbReference type="ARBA" id="ARBA00004141"/>
    </source>
</evidence>
<evidence type="ECO:0000256" key="2">
    <source>
        <dbReference type="ARBA" id="ARBA00022692"/>
    </source>
</evidence>
<evidence type="ECO:0000313" key="8">
    <source>
        <dbReference type="Proteomes" id="UP001519362"/>
    </source>
</evidence>
<organism evidence="7 8">
    <name type="scientific">Microbacterium amylolyticum</name>
    <dbReference type="NCBI Taxonomy" id="936337"/>
    <lineage>
        <taxon>Bacteria</taxon>
        <taxon>Bacillati</taxon>
        <taxon>Actinomycetota</taxon>
        <taxon>Actinomycetes</taxon>
        <taxon>Micrococcales</taxon>
        <taxon>Microbacteriaceae</taxon>
        <taxon>Microbacterium</taxon>
    </lineage>
</organism>
<feature type="transmembrane region" description="Helical" evidence="5">
    <location>
        <begin position="32"/>
        <end position="53"/>
    </location>
</feature>
<comment type="caution">
    <text evidence="7">The sequence shown here is derived from an EMBL/GenBank/DDBJ whole genome shotgun (WGS) entry which is preliminary data.</text>
</comment>
<accession>A0ABS4ZJL5</accession>
<feature type="domain" description="Integral membrane bound transporter" evidence="6">
    <location>
        <begin position="46"/>
        <end position="165"/>
    </location>
</feature>
<keyword evidence="8" id="KW-1185">Reference proteome</keyword>
<reference evidence="7 8" key="1">
    <citation type="submission" date="2021-03" db="EMBL/GenBank/DDBJ databases">
        <title>Sequencing the genomes of 1000 actinobacteria strains.</title>
        <authorList>
            <person name="Klenk H.-P."/>
        </authorList>
    </citation>
    <scope>NUCLEOTIDE SEQUENCE [LARGE SCALE GENOMIC DNA]</scope>
    <source>
        <strain evidence="7 8">DSM 24221</strain>
    </source>
</reference>
<evidence type="ECO:0000256" key="4">
    <source>
        <dbReference type="ARBA" id="ARBA00023136"/>
    </source>
</evidence>